<dbReference type="PRINTS" id="PR00081">
    <property type="entry name" value="GDHRDH"/>
</dbReference>
<evidence type="ECO:0000313" key="4">
    <source>
        <dbReference type="EMBL" id="SOD96391.1"/>
    </source>
</evidence>
<sequence>MTERLKDRIALVTGASRGIGRAVALRLAEEGATVVAVARTQGALEELDDEIKARTGRNAVLVAEDLRQGDKIDQVGAALYQRFGRLDVLVGNAGTLGMLAPIGHVGIKQFDECMATNVTANWRLIRSMDPLLRASDAGRAVFVTDGVARRDGHPYWGPYAASKAALEVMVKTWAHEIEKVSKVRVNLIDPVRVRTRLRTSAFPGENPETVPLPETVTGAFVDLLVPEVDFTGRIVTLGEDVAAG</sequence>
<dbReference type="AlphaFoldDB" id="A0A286GLH1"/>
<dbReference type="RefSeq" id="WP_097279670.1">
    <property type="nucleotide sequence ID" value="NZ_OCNJ01000005.1"/>
</dbReference>
<dbReference type="Gene3D" id="3.40.50.720">
    <property type="entry name" value="NAD(P)-binding Rossmann-like Domain"/>
    <property type="match status" value="1"/>
</dbReference>
<dbReference type="OrthoDB" id="9790785at2"/>
<dbReference type="SUPFAM" id="SSF51735">
    <property type="entry name" value="NAD(P)-binding Rossmann-fold domains"/>
    <property type="match status" value="1"/>
</dbReference>
<dbReference type="GO" id="GO:0016491">
    <property type="term" value="F:oxidoreductase activity"/>
    <property type="evidence" value="ECO:0007669"/>
    <property type="project" value="UniProtKB-KW"/>
</dbReference>
<evidence type="ECO:0000256" key="3">
    <source>
        <dbReference type="RuleBase" id="RU000363"/>
    </source>
</evidence>
<accession>A0A286GLH1</accession>
<evidence type="ECO:0000256" key="1">
    <source>
        <dbReference type="ARBA" id="ARBA00006484"/>
    </source>
</evidence>
<reference evidence="4 5" key="1">
    <citation type="submission" date="2017-09" db="EMBL/GenBank/DDBJ databases">
        <authorList>
            <person name="Ehlers B."/>
            <person name="Leendertz F.H."/>
        </authorList>
    </citation>
    <scope>NUCLEOTIDE SEQUENCE [LARGE SCALE GENOMIC DNA]</scope>
    <source>
        <strain evidence="4 5">USBA 140</strain>
    </source>
</reference>
<dbReference type="PANTHER" id="PTHR42901:SF1">
    <property type="entry name" value="ALCOHOL DEHYDROGENASE"/>
    <property type="match status" value="1"/>
</dbReference>
<proteinExistence type="inferred from homology"/>
<dbReference type="Pfam" id="PF00106">
    <property type="entry name" value="adh_short"/>
    <property type="match status" value="1"/>
</dbReference>
<evidence type="ECO:0000313" key="5">
    <source>
        <dbReference type="Proteomes" id="UP000219621"/>
    </source>
</evidence>
<dbReference type="InterPro" id="IPR002347">
    <property type="entry name" value="SDR_fam"/>
</dbReference>
<name>A0A286GLH1_9PROT</name>
<gene>
    <name evidence="4" type="ORF">SAMN05421508_105301</name>
</gene>
<protein>
    <submittedName>
        <fullName evidence="4">NAD(P)-dependent dehydrogenase, short-chain alcohol dehydrogenase family</fullName>
    </submittedName>
</protein>
<keyword evidence="2" id="KW-0560">Oxidoreductase</keyword>
<keyword evidence="5" id="KW-1185">Reference proteome</keyword>
<dbReference type="InterPro" id="IPR036291">
    <property type="entry name" value="NAD(P)-bd_dom_sf"/>
</dbReference>
<dbReference type="PANTHER" id="PTHR42901">
    <property type="entry name" value="ALCOHOL DEHYDROGENASE"/>
    <property type="match status" value="1"/>
</dbReference>
<dbReference type="PRINTS" id="PR00080">
    <property type="entry name" value="SDRFAMILY"/>
</dbReference>
<evidence type="ECO:0000256" key="2">
    <source>
        <dbReference type="ARBA" id="ARBA00023002"/>
    </source>
</evidence>
<organism evidence="4 5">
    <name type="scientific">Caenispirillum bisanense</name>
    <dbReference type="NCBI Taxonomy" id="414052"/>
    <lineage>
        <taxon>Bacteria</taxon>
        <taxon>Pseudomonadati</taxon>
        <taxon>Pseudomonadota</taxon>
        <taxon>Alphaproteobacteria</taxon>
        <taxon>Rhodospirillales</taxon>
        <taxon>Novispirillaceae</taxon>
        <taxon>Caenispirillum</taxon>
    </lineage>
</organism>
<comment type="similarity">
    <text evidence="1 3">Belongs to the short-chain dehydrogenases/reductases (SDR) family.</text>
</comment>
<dbReference type="Proteomes" id="UP000219621">
    <property type="component" value="Unassembled WGS sequence"/>
</dbReference>
<dbReference type="EMBL" id="OCNJ01000005">
    <property type="protein sequence ID" value="SOD96391.1"/>
    <property type="molecule type" value="Genomic_DNA"/>
</dbReference>